<gene>
    <name evidence="1" type="ORF">L917_11974</name>
</gene>
<name>W2KV68_PHYNI</name>
<organism evidence="1">
    <name type="scientific">Phytophthora nicotianae</name>
    <name type="common">Potato buckeye rot agent</name>
    <name type="synonym">Phytophthora parasitica</name>
    <dbReference type="NCBI Taxonomy" id="4792"/>
    <lineage>
        <taxon>Eukaryota</taxon>
        <taxon>Sar</taxon>
        <taxon>Stramenopiles</taxon>
        <taxon>Oomycota</taxon>
        <taxon>Peronosporomycetes</taxon>
        <taxon>Peronosporales</taxon>
        <taxon>Peronosporaceae</taxon>
        <taxon>Phytophthora</taxon>
    </lineage>
</organism>
<dbReference type="EMBL" id="KI680615">
    <property type="protein sequence ID" value="ETL89017.1"/>
    <property type="molecule type" value="Genomic_DNA"/>
</dbReference>
<evidence type="ECO:0000313" key="1">
    <source>
        <dbReference type="EMBL" id="ETL89017.1"/>
    </source>
</evidence>
<protein>
    <submittedName>
        <fullName evidence="1">Uncharacterized protein</fullName>
    </submittedName>
</protein>
<accession>W2KV68</accession>
<proteinExistence type="predicted"/>
<dbReference type="AlphaFoldDB" id="W2KV68"/>
<sequence>MNPGELENELVGVDFICDGDGTINSRDSLEDVLGIPRLYKTSRRLGRCGVVMVTAGVSKLAEGYSFITNVQLPINKPYL</sequence>
<dbReference type="Proteomes" id="UP000054423">
    <property type="component" value="Unassembled WGS sequence"/>
</dbReference>
<reference evidence="1" key="1">
    <citation type="submission" date="2013-11" db="EMBL/GenBank/DDBJ databases">
        <title>The Genome Sequence of Phytophthora parasitica CHvinca01.</title>
        <authorList>
            <consortium name="The Broad Institute Genomics Platform"/>
            <person name="Russ C."/>
            <person name="Tyler B."/>
            <person name="Panabieres F."/>
            <person name="Shan W."/>
            <person name="Tripathy S."/>
            <person name="Grunwald N."/>
            <person name="Machado M."/>
            <person name="Johnson C.S."/>
            <person name="Arredondo F."/>
            <person name="Hong C."/>
            <person name="Coffey M."/>
            <person name="Young S.K."/>
            <person name="Zeng Q."/>
            <person name="Gargeya S."/>
            <person name="Fitzgerald M."/>
            <person name="Abouelleil A."/>
            <person name="Alvarado L."/>
            <person name="Chapman S.B."/>
            <person name="Gainer-Dewar J."/>
            <person name="Goldberg J."/>
            <person name="Griggs A."/>
            <person name="Gujja S."/>
            <person name="Hansen M."/>
            <person name="Howarth C."/>
            <person name="Imamovic A."/>
            <person name="Ireland A."/>
            <person name="Larimer J."/>
            <person name="McCowan C."/>
            <person name="Murphy C."/>
            <person name="Pearson M."/>
            <person name="Poon T.W."/>
            <person name="Priest M."/>
            <person name="Roberts A."/>
            <person name="Saif S."/>
            <person name="Shea T."/>
            <person name="Sykes S."/>
            <person name="Wortman J."/>
            <person name="Nusbaum C."/>
            <person name="Birren B."/>
        </authorList>
    </citation>
    <scope>NUCLEOTIDE SEQUENCE [LARGE SCALE GENOMIC DNA]</scope>
    <source>
        <strain evidence="1">CHvinca01</strain>
    </source>
</reference>